<keyword evidence="1" id="KW-1185">Reference proteome</keyword>
<name>A0A914MD01_MELIC</name>
<evidence type="ECO:0000313" key="2">
    <source>
        <dbReference type="WBParaSite" id="Minc3s01662g25448"/>
    </source>
</evidence>
<sequence length="233" mass="26662">MNKRIFFNNKVFMSSIFANQSIRNSLVRFYRKIVVVPYFNTSFCVRKSIRKCNTSFEVGSFFRLFHLCSHNRVNIVKVLILSFDNCRSIIKRFFFFFLFFSRYMGRHFNVNIGVLCIPEDSVAVGILVTSTSSVVVSTSSVVMIFGVCVVETSKVSLPSVEVPFSATGTSGTRILKGKFLTNRMDILSHFNIVASLSQPGFETFFLQSIKIFCNTCRIAFIGIMLKVKRWVKF</sequence>
<reference evidence="2" key="1">
    <citation type="submission" date="2022-11" db="UniProtKB">
        <authorList>
            <consortium name="WormBaseParasite"/>
        </authorList>
    </citation>
    <scope>IDENTIFICATION</scope>
</reference>
<accession>A0A914MD01</accession>
<evidence type="ECO:0000313" key="1">
    <source>
        <dbReference type="Proteomes" id="UP000887563"/>
    </source>
</evidence>
<dbReference type="Proteomes" id="UP000887563">
    <property type="component" value="Unplaced"/>
</dbReference>
<dbReference type="WBParaSite" id="Minc3s01662g25448">
    <property type="protein sequence ID" value="Minc3s01662g25448"/>
    <property type="gene ID" value="Minc3s01662g25448"/>
</dbReference>
<protein>
    <submittedName>
        <fullName evidence="2">Candidate secreted effector</fullName>
    </submittedName>
</protein>
<organism evidence="1 2">
    <name type="scientific">Meloidogyne incognita</name>
    <name type="common">Southern root-knot nematode worm</name>
    <name type="synonym">Oxyuris incognita</name>
    <dbReference type="NCBI Taxonomy" id="6306"/>
    <lineage>
        <taxon>Eukaryota</taxon>
        <taxon>Metazoa</taxon>
        <taxon>Ecdysozoa</taxon>
        <taxon>Nematoda</taxon>
        <taxon>Chromadorea</taxon>
        <taxon>Rhabditida</taxon>
        <taxon>Tylenchina</taxon>
        <taxon>Tylenchomorpha</taxon>
        <taxon>Tylenchoidea</taxon>
        <taxon>Meloidogynidae</taxon>
        <taxon>Meloidogyninae</taxon>
        <taxon>Meloidogyne</taxon>
        <taxon>Meloidogyne incognita group</taxon>
    </lineage>
</organism>
<proteinExistence type="predicted"/>
<dbReference type="AlphaFoldDB" id="A0A914MD01"/>